<accession>A0A2S3X1X8</accession>
<proteinExistence type="predicted"/>
<reference evidence="1 2" key="1">
    <citation type="submission" date="2016-08" db="EMBL/GenBank/DDBJ databases">
        <authorList>
            <person name="Seilhamer J.J."/>
        </authorList>
    </citation>
    <scope>NUCLEOTIDE SEQUENCE [LARGE SCALE GENOMIC DNA]</scope>
    <source>
        <strain evidence="1 2">KH-21-114</strain>
    </source>
</reference>
<dbReference type="RefSeq" id="WP_103446302.1">
    <property type="nucleotide sequence ID" value="NZ_MINH01000019.1"/>
</dbReference>
<dbReference type="Proteomes" id="UP000237230">
    <property type="component" value="Unassembled WGS sequence"/>
</dbReference>
<evidence type="ECO:0000313" key="1">
    <source>
        <dbReference type="EMBL" id="POG09449.1"/>
    </source>
</evidence>
<organism evidence="1 2">
    <name type="scientific">Pseudomonas putida</name>
    <name type="common">Arthrobacter siderocapsulatus</name>
    <dbReference type="NCBI Taxonomy" id="303"/>
    <lineage>
        <taxon>Bacteria</taxon>
        <taxon>Pseudomonadati</taxon>
        <taxon>Pseudomonadota</taxon>
        <taxon>Gammaproteobacteria</taxon>
        <taxon>Pseudomonadales</taxon>
        <taxon>Pseudomonadaceae</taxon>
        <taxon>Pseudomonas</taxon>
    </lineage>
</organism>
<dbReference type="AlphaFoldDB" id="A0A2S3X1X8"/>
<reference evidence="1 2" key="2">
    <citation type="submission" date="2018-03" db="EMBL/GenBank/DDBJ databases">
        <title>Draft genome of Pseudomonas putida strain KH-21-114.</title>
        <authorList>
            <person name="Yoshizawa S."/>
            <person name="Khan N.H."/>
            <person name="Nishimura M."/>
            <person name="Chiura H.X."/>
            <person name="Ogura Y."/>
            <person name="Hayashi T."/>
            <person name="Kogure K."/>
        </authorList>
    </citation>
    <scope>NUCLEOTIDE SEQUENCE [LARGE SCALE GENOMIC DNA]</scope>
    <source>
        <strain evidence="1 2">KH-21-114</strain>
    </source>
</reference>
<dbReference type="EMBL" id="MINH01000019">
    <property type="protein sequence ID" value="POG09449.1"/>
    <property type="molecule type" value="Genomic_DNA"/>
</dbReference>
<evidence type="ECO:0008006" key="3">
    <source>
        <dbReference type="Google" id="ProtNLM"/>
    </source>
</evidence>
<sequence>MSLARRKVTLTNLSEFSRLMPQVPRDRVIDEMADLSLECSLAYALSKTFLRDGWIAEYRHLRAAAHLSPGNDLLLFATSGSLKLEMPDGSELHIMHGDQVVLRAATEAKVFPVSDAGDVSFLALAVDLDLTEVLQELAIDSPLPKPQ</sequence>
<comment type="caution">
    <text evidence="1">The sequence shown here is derived from an EMBL/GenBank/DDBJ whole genome shotgun (WGS) entry which is preliminary data.</text>
</comment>
<dbReference type="OrthoDB" id="6873044at2"/>
<name>A0A2S3X1X8_PSEPU</name>
<evidence type="ECO:0000313" key="2">
    <source>
        <dbReference type="Proteomes" id="UP000237230"/>
    </source>
</evidence>
<gene>
    <name evidence="1" type="ORF">BGP84_06785</name>
</gene>
<protein>
    <recommendedName>
        <fullName evidence="3">Cupin</fullName>
    </recommendedName>
</protein>